<feature type="region of interest" description="Disordered" evidence="5">
    <location>
        <begin position="956"/>
        <end position="1165"/>
    </location>
</feature>
<sequence>MAISSELEQLLARWIPRQSWFPKLAADFGVDPDITPMSVARAFTFTAEELGGFSGLVTVISVGDGPTLRRLNIPLSFRGAEDLHLRHALIGTVDDLALGRVFVYDGAADPVFVNLLADAITKRKVFDGGQLSTESLRHSRDRSELPTRGRTRETVPAPASATVGSDPQGSGAEAVPPKPTTAPSSSEVKDEIDVPIRPIEVADSGANKSTVIIHDEYEPVELSFFRVLENGMPSSLTIPVLLTEAGSRSVPEVIGWSSGRWYDMFEVTEMEAPMALLSQADVEAEPAWREAVDIVVGVDSGSIGGYNAHAAEMGRRIGELHSDMAAEFGIVAGAGEPTKQFVAKWVERVDWALGRAPLALDSLVPELKQHRNRLRSLDSIGRLQKIHGELTLDHVVSSPSEGYQVVKFTDSSNSDPKPIALDLVALLRSVDYAAGFARLQRTEALNAEDGGLVVNGFGNDPAALRAIYDSPEYLWASQVQNSLLSGYSRARGESIGLNDPVLRAALIDRLLVEVVTELRNRPNWLSVPLATLTLILKGKPARSTDDPTEAELSVPATDAGAGAGSSSEPSADGDADVASDESREVDATGGSAEEREAADVDEPAPSDKAGGSLSASSTVESDSSGSGAATTDSEAAKSDAGTAKSGSDTVKSASTDDAEPADVDSVGLGSAPESDDGARSDAADDPAGPTDGVDDSRTGGAAFVAGAAGVVGAAGVAGAAVASSADDERPRNEGAGSSAATVDDATDGSRTSDAKSSTGTDSASETPAQRENRAEDSDAAVADGDAVAQTGDGSDTTERGEPGDVTADGDPQVVMVDAVSTESVEPRQAEIAEMVPDAGGFVEPSVEAPNDVTETAPKATGPTAADSATDSGESGRDGTTTSARGTTVTRTLFVGEATSTGGAASATGDVRITGGAVVEDTYVDAVTTETVEPVNDGVPEVDLGVHDLAEVDVEARDETAVGEDSGNGLSDHDTADGYDPDDATEAADPALSPERDADPADSGTDRSAESVGDEAPPLRAEDPGPVATPMPDAPPMPTEPPEVAAAPLPDAPAVPGDDAADPGDEEAGDEVPADSAPPAPEVADARAPKVADRGARAVADDEEFEDEEEADFVPSRVPATFAARGATSADADSTGRSPHEQHKHDGGPAREVPGEKRDKKGRNKH</sequence>
<feature type="domain" description="Maltokinase N-terminal cap" evidence="6">
    <location>
        <begin position="14"/>
        <end position="109"/>
    </location>
</feature>
<keyword evidence="1" id="KW-0808">Transferase</keyword>
<keyword evidence="2" id="KW-0547">Nucleotide-binding</keyword>
<protein>
    <recommendedName>
        <fullName evidence="6">Maltokinase N-terminal cap domain-containing protein</fullName>
    </recommendedName>
</protein>
<accession>A0AB34XP00</accession>
<evidence type="ECO:0000256" key="1">
    <source>
        <dbReference type="ARBA" id="ARBA00022679"/>
    </source>
</evidence>
<feature type="compositionally biased region" description="Acidic residues" evidence="5">
    <location>
        <begin position="1100"/>
        <end position="1111"/>
    </location>
</feature>
<feature type="region of interest" description="Disordered" evidence="5">
    <location>
        <begin position="133"/>
        <end position="192"/>
    </location>
</feature>
<feature type="compositionally biased region" description="Acidic residues" evidence="5">
    <location>
        <begin position="976"/>
        <end position="985"/>
    </location>
</feature>
<evidence type="ECO:0000256" key="2">
    <source>
        <dbReference type="ARBA" id="ARBA00022741"/>
    </source>
</evidence>
<feature type="compositionally biased region" description="Low complexity" evidence="5">
    <location>
        <begin position="1041"/>
        <end position="1057"/>
    </location>
</feature>
<evidence type="ECO:0000259" key="6">
    <source>
        <dbReference type="Pfam" id="PF18085"/>
    </source>
</evidence>
<keyword evidence="3" id="KW-0418">Kinase</keyword>
<feature type="compositionally biased region" description="Polar residues" evidence="5">
    <location>
        <begin position="748"/>
        <end position="767"/>
    </location>
</feature>
<evidence type="ECO:0000313" key="7">
    <source>
        <dbReference type="EMBL" id="KZE14618.1"/>
    </source>
</evidence>
<dbReference type="EMBL" id="LQQR01000037">
    <property type="protein sequence ID" value="KZE14618.1"/>
    <property type="molecule type" value="Genomic_DNA"/>
</dbReference>
<evidence type="ECO:0000313" key="8">
    <source>
        <dbReference type="Proteomes" id="UP000076612"/>
    </source>
</evidence>
<feature type="compositionally biased region" description="Basic and acidic residues" evidence="5">
    <location>
        <begin position="1083"/>
        <end position="1099"/>
    </location>
</feature>
<evidence type="ECO:0000256" key="3">
    <source>
        <dbReference type="ARBA" id="ARBA00022777"/>
    </source>
</evidence>
<dbReference type="GO" id="GO:0016301">
    <property type="term" value="F:kinase activity"/>
    <property type="evidence" value="ECO:0007669"/>
    <property type="project" value="UniProtKB-KW"/>
</dbReference>
<evidence type="ECO:0000256" key="5">
    <source>
        <dbReference type="SAM" id="MobiDB-lite"/>
    </source>
</evidence>
<dbReference type="Gene3D" id="3.90.1200.10">
    <property type="match status" value="1"/>
</dbReference>
<feature type="region of interest" description="Disordered" evidence="5">
    <location>
        <begin position="717"/>
        <end position="813"/>
    </location>
</feature>
<feature type="compositionally biased region" description="Low complexity" evidence="5">
    <location>
        <begin position="556"/>
        <end position="570"/>
    </location>
</feature>
<feature type="compositionally biased region" description="Polar residues" evidence="5">
    <location>
        <begin position="644"/>
        <end position="655"/>
    </location>
</feature>
<feature type="compositionally biased region" description="Pro residues" evidence="5">
    <location>
        <begin position="1026"/>
        <end position="1040"/>
    </location>
</feature>
<dbReference type="Pfam" id="PF18085">
    <property type="entry name" value="Mak_N_cap"/>
    <property type="match status" value="1"/>
</dbReference>
<feature type="region of interest" description="Disordered" evidence="5">
    <location>
        <begin position="539"/>
        <end position="699"/>
    </location>
</feature>
<proteinExistence type="predicted"/>
<feature type="compositionally biased region" description="Basic and acidic residues" evidence="5">
    <location>
        <begin position="993"/>
        <end position="1008"/>
    </location>
</feature>
<dbReference type="Proteomes" id="UP000076612">
    <property type="component" value="Unassembled WGS sequence"/>
</dbReference>
<reference evidence="8" key="1">
    <citation type="submission" date="2016-01" db="EMBL/GenBank/DDBJ databases">
        <title>Draft genome of Chromobacterium sp. F49.</title>
        <authorList>
            <person name="Hong K.W."/>
        </authorList>
    </citation>
    <scope>NUCLEOTIDE SEQUENCE [LARGE SCALE GENOMIC DNA]</scope>
    <source>
        <strain evidence="8">M40</strain>
    </source>
</reference>
<feature type="compositionally biased region" description="Basic and acidic residues" evidence="5">
    <location>
        <begin position="1137"/>
        <end position="1158"/>
    </location>
</feature>
<name>A0AB34XP00_9MICO</name>
<organism evidence="7 8">
    <name type="scientific">Brevibacterium casei</name>
    <dbReference type="NCBI Taxonomy" id="33889"/>
    <lineage>
        <taxon>Bacteria</taxon>
        <taxon>Bacillati</taxon>
        <taxon>Actinomycetota</taxon>
        <taxon>Actinomycetes</taxon>
        <taxon>Micrococcales</taxon>
        <taxon>Brevibacteriaceae</taxon>
        <taxon>Brevibacterium</taxon>
    </lineage>
</organism>
<feature type="region of interest" description="Disordered" evidence="5">
    <location>
        <begin position="835"/>
        <end position="890"/>
    </location>
</feature>
<keyword evidence="4" id="KW-0067">ATP-binding</keyword>
<feature type="compositionally biased region" description="Acidic residues" evidence="5">
    <location>
        <begin position="1058"/>
        <end position="1072"/>
    </location>
</feature>
<gene>
    <name evidence="7" type="ORF">AVW13_15580</name>
</gene>
<feature type="compositionally biased region" description="Low complexity" evidence="5">
    <location>
        <begin position="877"/>
        <end position="890"/>
    </location>
</feature>
<dbReference type="InterPro" id="IPR040999">
    <property type="entry name" value="Mak_N_cap"/>
</dbReference>
<comment type="caution">
    <text evidence="7">The sequence shown here is derived from an EMBL/GenBank/DDBJ whole genome shotgun (WGS) entry which is preliminary data.</text>
</comment>
<evidence type="ECO:0000256" key="4">
    <source>
        <dbReference type="ARBA" id="ARBA00022840"/>
    </source>
</evidence>
<feature type="compositionally biased region" description="Basic and acidic residues" evidence="5">
    <location>
        <begin position="580"/>
        <end position="598"/>
    </location>
</feature>
<dbReference type="GO" id="GO:0005524">
    <property type="term" value="F:ATP binding"/>
    <property type="evidence" value="ECO:0007669"/>
    <property type="project" value="UniProtKB-KW"/>
</dbReference>
<feature type="compositionally biased region" description="Low complexity" evidence="5">
    <location>
        <begin position="779"/>
        <end position="793"/>
    </location>
</feature>
<dbReference type="RefSeq" id="WP_063250612.1">
    <property type="nucleotide sequence ID" value="NZ_JBCFBN010000002.1"/>
</dbReference>
<feature type="compositionally biased region" description="Basic and acidic residues" evidence="5">
    <location>
        <begin position="135"/>
        <end position="153"/>
    </location>
</feature>
<dbReference type="AlphaFoldDB" id="A0AB34XP00"/>
<feature type="compositionally biased region" description="Low complexity" evidence="5">
    <location>
        <begin position="612"/>
        <end position="626"/>
    </location>
</feature>